<evidence type="ECO:0008006" key="4">
    <source>
        <dbReference type="Google" id="ProtNLM"/>
    </source>
</evidence>
<evidence type="ECO:0000256" key="1">
    <source>
        <dbReference type="SAM" id="Phobius"/>
    </source>
</evidence>
<keyword evidence="3" id="KW-1185">Reference proteome</keyword>
<dbReference type="EMBL" id="ML178866">
    <property type="protein sequence ID" value="TFK96102.1"/>
    <property type="molecule type" value="Genomic_DNA"/>
</dbReference>
<feature type="transmembrane region" description="Helical" evidence="1">
    <location>
        <begin position="121"/>
        <end position="140"/>
    </location>
</feature>
<dbReference type="STRING" id="1884261.A0A5C3Q292"/>
<organism evidence="2 3">
    <name type="scientific">Pterulicium gracile</name>
    <dbReference type="NCBI Taxonomy" id="1884261"/>
    <lineage>
        <taxon>Eukaryota</taxon>
        <taxon>Fungi</taxon>
        <taxon>Dikarya</taxon>
        <taxon>Basidiomycota</taxon>
        <taxon>Agaricomycotina</taxon>
        <taxon>Agaricomycetes</taxon>
        <taxon>Agaricomycetidae</taxon>
        <taxon>Agaricales</taxon>
        <taxon>Pleurotineae</taxon>
        <taxon>Pterulaceae</taxon>
        <taxon>Pterulicium</taxon>
    </lineage>
</organism>
<evidence type="ECO:0000313" key="2">
    <source>
        <dbReference type="EMBL" id="TFK96102.1"/>
    </source>
</evidence>
<gene>
    <name evidence="2" type="ORF">BDV98DRAFT_482129</name>
</gene>
<protein>
    <recommendedName>
        <fullName evidence="4">Reverse transcriptase domain-containing protein</fullName>
    </recommendedName>
</protein>
<dbReference type="Proteomes" id="UP000305067">
    <property type="component" value="Unassembled WGS sequence"/>
</dbReference>
<accession>A0A5C3Q292</accession>
<keyword evidence="1" id="KW-1133">Transmembrane helix</keyword>
<proteinExistence type="predicted"/>
<reference evidence="2 3" key="1">
    <citation type="journal article" date="2019" name="Nat. Ecol. Evol.">
        <title>Megaphylogeny resolves global patterns of mushroom evolution.</title>
        <authorList>
            <person name="Varga T."/>
            <person name="Krizsan K."/>
            <person name="Foldi C."/>
            <person name="Dima B."/>
            <person name="Sanchez-Garcia M."/>
            <person name="Sanchez-Ramirez S."/>
            <person name="Szollosi G.J."/>
            <person name="Szarkandi J.G."/>
            <person name="Papp V."/>
            <person name="Albert L."/>
            <person name="Andreopoulos W."/>
            <person name="Angelini C."/>
            <person name="Antonin V."/>
            <person name="Barry K.W."/>
            <person name="Bougher N.L."/>
            <person name="Buchanan P."/>
            <person name="Buyck B."/>
            <person name="Bense V."/>
            <person name="Catcheside P."/>
            <person name="Chovatia M."/>
            <person name="Cooper J."/>
            <person name="Damon W."/>
            <person name="Desjardin D."/>
            <person name="Finy P."/>
            <person name="Geml J."/>
            <person name="Haridas S."/>
            <person name="Hughes K."/>
            <person name="Justo A."/>
            <person name="Karasinski D."/>
            <person name="Kautmanova I."/>
            <person name="Kiss B."/>
            <person name="Kocsube S."/>
            <person name="Kotiranta H."/>
            <person name="LaButti K.M."/>
            <person name="Lechner B.E."/>
            <person name="Liimatainen K."/>
            <person name="Lipzen A."/>
            <person name="Lukacs Z."/>
            <person name="Mihaltcheva S."/>
            <person name="Morgado L.N."/>
            <person name="Niskanen T."/>
            <person name="Noordeloos M.E."/>
            <person name="Ohm R.A."/>
            <person name="Ortiz-Santana B."/>
            <person name="Ovrebo C."/>
            <person name="Racz N."/>
            <person name="Riley R."/>
            <person name="Savchenko A."/>
            <person name="Shiryaev A."/>
            <person name="Soop K."/>
            <person name="Spirin V."/>
            <person name="Szebenyi C."/>
            <person name="Tomsovsky M."/>
            <person name="Tulloss R.E."/>
            <person name="Uehling J."/>
            <person name="Grigoriev I.V."/>
            <person name="Vagvolgyi C."/>
            <person name="Papp T."/>
            <person name="Martin F.M."/>
            <person name="Miettinen O."/>
            <person name="Hibbett D.S."/>
            <person name="Nagy L.G."/>
        </authorList>
    </citation>
    <scope>NUCLEOTIDE SEQUENCE [LARGE SCALE GENOMIC DNA]</scope>
    <source>
        <strain evidence="2 3">CBS 309.79</strain>
    </source>
</reference>
<keyword evidence="1" id="KW-0472">Membrane</keyword>
<dbReference type="PANTHER" id="PTHR33481:SF1">
    <property type="entry name" value="ENDONUCLEASE_EXONUCLEASE_PHOSPHATASE DOMAIN-CONTAINING PROTEIN-RELATED"/>
    <property type="match status" value="1"/>
</dbReference>
<sequence>LVVSSESLGTNCIALKSAFMRVNKWLKSAGLSADLAKRELMPYTRSRKNDSPIITFDDDNGVTRCVAAEKSVCWLGAHFDKKLLFHEHVRITTAKADCAVKGLQIMGNTLCGMNAIHLRHLHILCIMPLFTYAAAVWWTGKRCHLEMLEK</sequence>
<dbReference type="AlphaFoldDB" id="A0A5C3Q292"/>
<feature type="non-terminal residue" evidence="2">
    <location>
        <position position="150"/>
    </location>
</feature>
<dbReference type="PANTHER" id="PTHR33481">
    <property type="entry name" value="REVERSE TRANSCRIPTASE"/>
    <property type="match status" value="1"/>
</dbReference>
<dbReference type="OrthoDB" id="3258143at2759"/>
<feature type="non-terminal residue" evidence="2">
    <location>
        <position position="1"/>
    </location>
</feature>
<name>A0A5C3Q292_9AGAR</name>
<evidence type="ECO:0000313" key="3">
    <source>
        <dbReference type="Proteomes" id="UP000305067"/>
    </source>
</evidence>
<keyword evidence="1" id="KW-0812">Transmembrane</keyword>